<feature type="transmembrane region" description="Helical" evidence="1">
    <location>
        <begin position="64"/>
        <end position="85"/>
    </location>
</feature>
<dbReference type="Pfam" id="PF12730">
    <property type="entry name" value="ABC2_membrane_4"/>
    <property type="match status" value="1"/>
</dbReference>
<accession>A0ABS4YMJ1</accession>
<comment type="caution">
    <text evidence="2">The sequence shown here is derived from an EMBL/GenBank/DDBJ whole genome shotgun (WGS) entry which is preliminary data.</text>
</comment>
<gene>
    <name evidence="2" type="ORF">JOF44_002026</name>
</gene>
<name>A0ABS4YMJ1_9MICO</name>
<feature type="transmembrane region" description="Helical" evidence="1">
    <location>
        <begin position="112"/>
        <end position="137"/>
    </location>
</feature>
<feature type="transmembrane region" description="Helical" evidence="1">
    <location>
        <begin position="20"/>
        <end position="39"/>
    </location>
</feature>
<dbReference type="Proteomes" id="UP000698222">
    <property type="component" value="Unassembled WGS sequence"/>
</dbReference>
<dbReference type="RefSeq" id="WP_209890574.1">
    <property type="nucleotide sequence ID" value="NZ_BAAAJV010000018.1"/>
</dbReference>
<organism evidence="2 3">
    <name type="scientific">Brachybacterium fresconis</name>
    <dbReference type="NCBI Taxonomy" id="173363"/>
    <lineage>
        <taxon>Bacteria</taxon>
        <taxon>Bacillati</taxon>
        <taxon>Actinomycetota</taxon>
        <taxon>Actinomycetes</taxon>
        <taxon>Micrococcales</taxon>
        <taxon>Dermabacteraceae</taxon>
        <taxon>Brachybacterium</taxon>
    </lineage>
</organism>
<feature type="transmembrane region" description="Helical" evidence="1">
    <location>
        <begin position="149"/>
        <end position="172"/>
    </location>
</feature>
<evidence type="ECO:0000256" key="1">
    <source>
        <dbReference type="SAM" id="Phobius"/>
    </source>
</evidence>
<feature type="transmembrane region" description="Helical" evidence="1">
    <location>
        <begin position="184"/>
        <end position="205"/>
    </location>
</feature>
<keyword evidence="1" id="KW-0812">Transmembrane</keyword>
<protein>
    <submittedName>
        <fullName evidence="2">ABC-2 type transport system permease protein</fullName>
    </submittedName>
</protein>
<evidence type="ECO:0000313" key="2">
    <source>
        <dbReference type="EMBL" id="MBP2409123.1"/>
    </source>
</evidence>
<keyword evidence="1" id="KW-0472">Membrane</keyword>
<keyword evidence="1" id="KW-1133">Transmembrane helix</keyword>
<proteinExistence type="predicted"/>
<reference evidence="2 3" key="1">
    <citation type="submission" date="2021-03" db="EMBL/GenBank/DDBJ databases">
        <title>Sequencing the genomes of 1000 actinobacteria strains.</title>
        <authorList>
            <person name="Klenk H.-P."/>
        </authorList>
    </citation>
    <scope>NUCLEOTIDE SEQUENCE [LARGE SCALE GENOMIC DNA]</scope>
    <source>
        <strain evidence="2 3">DSM 14564</strain>
    </source>
</reference>
<sequence length="251" mass="25470">MRTALWAEVLKTRRALVPRIVVAALVLGPLTLAAGLLAGKDDPAIAAQLAPFATGDPWRDLSTLVAIVTAAGGLLGFGILLAWFFGREFIDRTIGGLFAAPVGPRAVATAKLLVFAAIIATVAILLGVGVLGTGFALGLPTPHPADLGHVGRVVAVTALTGLGAIPCAWAATLSRGLLAPIGTAVALLVSAQIAMLSEIGAWYPFAAPGAWAGSAGVPDELNVSPIQLTLVVATAALFAALTLRSWGRLRL</sequence>
<keyword evidence="3" id="KW-1185">Reference proteome</keyword>
<evidence type="ECO:0000313" key="3">
    <source>
        <dbReference type="Proteomes" id="UP000698222"/>
    </source>
</evidence>
<feature type="transmembrane region" description="Helical" evidence="1">
    <location>
        <begin position="225"/>
        <end position="243"/>
    </location>
</feature>
<dbReference type="EMBL" id="JAGIOC010000001">
    <property type="protein sequence ID" value="MBP2409123.1"/>
    <property type="molecule type" value="Genomic_DNA"/>
</dbReference>